<name>A0AAV4TPN5_CAEEX</name>
<feature type="chain" id="PRO_5043360529" evidence="1">
    <location>
        <begin position="18"/>
        <end position="91"/>
    </location>
</feature>
<evidence type="ECO:0000313" key="3">
    <source>
        <dbReference type="Proteomes" id="UP001054945"/>
    </source>
</evidence>
<comment type="caution">
    <text evidence="2">The sequence shown here is derived from an EMBL/GenBank/DDBJ whole genome shotgun (WGS) entry which is preliminary data.</text>
</comment>
<sequence>MIVWSILNLSYFVSLLADFKPKLRHPQAWRRQHRIDFLLHLSFLPWVTSNKLELADMYLWWGRLDNHPHLNIKLSLLAAWVLQTFKNTLQS</sequence>
<proteinExistence type="predicted"/>
<protein>
    <submittedName>
        <fullName evidence="2">Uncharacterized protein</fullName>
    </submittedName>
</protein>
<reference evidence="2 3" key="1">
    <citation type="submission" date="2021-06" db="EMBL/GenBank/DDBJ databases">
        <title>Caerostris extrusa draft genome.</title>
        <authorList>
            <person name="Kono N."/>
            <person name="Arakawa K."/>
        </authorList>
    </citation>
    <scope>NUCLEOTIDE SEQUENCE [LARGE SCALE GENOMIC DNA]</scope>
</reference>
<gene>
    <name evidence="2" type="ORF">CEXT_537351</name>
</gene>
<organism evidence="2 3">
    <name type="scientific">Caerostris extrusa</name>
    <name type="common">Bark spider</name>
    <name type="synonym">Caerostris bankana</name>
    <dbReference type="NCBI Taxonomy" id="172846"/>
    <lineage>
        <taxon>Eukaryota</taxon>
        <taxon>Metazoa</taxon>
        <taxon>Ecdysozoa</taxon>
        <taxon>Arthropoda</taxon>
        <taxon>Chelicerata</taxon>
        <taxon>Arachnida</taxon>
        <taxon>Araneae</taxon>
        <taxon>Araneomorphae</taxon>
        <taxon>Entelegynae</taxon>
        <taxon>Araneoidea</taxon>
        <taxon>Araneidae</taxon>
        <taxon>Caerostris</taxon>
    </lineage>
</organism>
<keyword evidence="1" id="KW-0732">Signal</keyword>
<evidence type="ECO:0000256" key="1">
    <source>
        <dbReference type="SAM" id="SignalP"/>
    </source>
</evidence>
<evidence type="ECO:0000313" key="2">
    <source>
        <dbReference type="EMBL" id="GIY48019.1"/>
    </source>
</evidence>
<keyword evidence="3" id="KW-1185">Reference proteome</keyword>
<accession>A0AAV4TPN5</accession>
<dbReference type="Proteomes" id="UP001054945">
    <property type="component" value="Unassembled WGS sequence"/>
</dbReference>
<dbReference type="EMBL" id="BPLR01011665">
    <property type="protein sequence ID" value="GIY48019.1"/>
    <property type="molecule type" value="Genomic_DNA"/>
</dbReference>
<dbReference type="AlphaFoldDB" id="A0AAV4TPN5"/>
<feature type="signal peptide" evidence="1">
    <location>
        <begin position="1"/>
        <end position="17"/>
    </location>
</feature>